<dbReference type="InterPro" id="IPR011014">
    <property type="entry name" value="MscS_channel_TM-2"/>
</dbReference>
<feature type="coiled-coil region" evidence="7">
    <location>
        <begin position="237"/>
        <end position="271"/>
    </location>
</feature>
<evidence type="ECO:0000256" key="5">
    <source>
        <dbReference type="ARBA" id="ARBA00022989"/>
    </source>
</evidence>
<feature type="coiled-coil region" evidence="7">
    <location>
        <begin position="398"/>
        <end position="428"/>
    </location>
</feature>
<evidence type="ECO:0000256" key="2">
    <source>
        <dbReference type="ARBA" id="ARBA00008017"/>
    </source>
</evidence>
<dbReference type="InterPro" id="IPR049278">
    <property type="entry name" value="MS_channel_C"/>
</dbReference>
<dbReference type="Pfam" id="PF00924">
    <property type="entry name" value="MS_channel_2nd"/>
    <property type="match status" value="1"/>
</dbReference>
<feature type="domain" description="Mechanosensitive ion channel MscS" evidence="9">
    <location>
        <begin position="563"/>
        <end position="628"/>
    </location>
</feature>
<dbReference type="PANTHER" id="PTHR30347:SF1">
    <property type="entry name" value="MECHANOSENSITIVE CHANNEL MSCK"/>
    <property type="match status" value="1"/>
</dbReference>
<keyword evidence="7" id="KW-0175">Coiled coil</keyword>
<evidence type="ECO:0000256" key="6">
    <source>
        <dbReference type="ARBA" id="ARBA00023136"/>
    </source>
</evidence>
<name>A0A7V5P0J2_9BACT</name>
<dbReference type="InterPro" id="IPR010920">
    <property type="entry name" value="LSM_dom_sf"/>
</dbReference>
<dbReference type="SUPFAM" id="SSF82861">
    <property type="entry name" value="Mechanosensitive channel protein MscS (YggB), transmembrane region"/>
    <property type="match status" value="1"/>
</dbReference>
<evidence type="ECO:0000259" key="9">
    <source>
        <dbReference type="Pfam" id="PF00924"/>
    </source>
</evidence>
<dbReference type="PANTHER" id="PTHR30347">
    <property type="entry name" value="POTASSIUM CHANNEL RELATED"/>
    <property type="match status" value="1"/>
</dbReference>
<accession>A0A7V5P0J2</accession>
<dbReference type="Proteomes" id="UP000886101">
    <property type="component" value="Unassembled WGS sequence"/>
</dbReference>
<evidence type="ECO:0000256" key="7">
    <source>
        <dbReference type="SAM" id="Coils"/>
    </source>
</evidence>
<dbReference type="InterPro" id="IPR023408">
    <property type="entry name" value="MscS_beta-dom_sf"/>
</dbReference>
<feature type="domain" description="Mechanosensitive ion channel MscS C-terminal" evidence="10">
    <location>
        <begin position="639"/>
        <end position="725"/>
    </location>
</feature>
<gene>
    <name evidence="11" type="ORF">ENJ96_06065</name>
</gene>
<comment type="similarity">
    <text evidence="2">Belongs to the MscS (TC 1.A.23) family.</text>
</comment>
<feature type="transmembrane region" description="Helical" evidence="8">
    <location>
        <begin position="474"/>
        <end position="493"/>
    </location>
</feature>
<evidence type="ECO:0000256" key="3">
    <source>
        <dbReference type="ARBA" id="ARBA00022475"/>
    </source>
</evidence>
<evidence type="ECO:0000313" key="11">
    <source>
        <dbReference type="EMBL" id="HHI97399.1"/>
    </source>
</evidence>
<comment type="subcellular location">
    <subcellularLocation>
        <location evidence="1">Cell membrane</location>
        <topology evidence="1">Multi-pass membrane protein</topology>
    </subcellularLocation>
</comment>
<keyword evidence="3" id="KW-1003">Cell membrane</keyword>
<comment type="caution">
    <text evidence="11">The sequence shown here is derived from an EMBL/GenBank/DDBJ whole genome shotgun (WGS) entry which is preliminary data.</text>
</comment>
<organism evidence="11">
    <name type="scientific">Thermodesulfatator atlanticus</name>
    <dbReference type="NCBI Taxonomy" id="501497"/>
    <lineage>
        <taxon>Bacteria</taxon>
        <taxon>Pseudomonadati</taxon>
        <taxon>Thermodesulfobacteriota</taxon>
        <taxon>Thermodesulfobacteria</taxon>
        <taxon>Thermodesulfobacteriales</taxon>
        <taxon>Thermodesulfatatoraceae</taxon>
        <taxon>Thermodesulfatator</taxon>
    </lineage>
</organism>
<dbReference type="SUPFAM" id="SSF50182">
    <property type="entry name" value="Sm-like ribonucleoproteins"/>
    <property type="match status" value="1"/>
</dbReference>
<reference evidence="11" key="1">
    <citation type="journal article" date="2020" name="mSystems">
        <title>Genome- and Community-Level Interaction Insights into Carbon Utilization and Element Cycling Functions of Hydrothermarchaeota in Hydrothermal Sediment.</title>
        <authorList>
            <person name="Zhou Z."/>
            <person name="Liu Y."/>
            <person name="Xu W."/>
            <person name="Pan J."/>
            <person name="Luo Z.H."/>
            <person name="Li M."/>
        </authorList>
    </citation>
    <scope>NUCLEOTIDE SEQUENCE [LARGE SCALE GENOMIC DNA]</scope>
    <source>
        <strain evidence="11">HyVt-533</strain>
    </source>
</reference>
<sequence length="754" mass="86787">MALYLAKLVLLVQVLILSLLGAQAMAQSAGHLPLPERAKDLRYLEKDPAKRKAFFEAQKKLLSRLLKELQGLKPKDKKAQKTLKEAQELLENLPFLWQKIEFEAGQKLPPALTLPPLPKKAPGLSDLKEFVDFGFQLNHQIETLKGKRELEKEELDRLEKTLEEVFRNYLLLAQKGPSPEAYLKLAELLNLQARYALAKLELERTAERLNQLISLENDWEKDLAILYEKVKIRPKEVAELKKEIEKTEKDLENLKKTNQALREELARKLALLEIRLTKLHSSQTPYKRKFYETRKDLYETRTKILEVQEDILGLKLKRAKFWYDFAAVRAKLPVKERPHRLEDYETQLEALKAQEQNLVFRLNYLEEKTALIKGNLRFYQEERAQKPKNYLGLLIKESQDLLATLNTLKNLLQKKKEALRTLIFEEETLLFLWKSHLSLWQRGFNRFKKIYQRSATTVKAILYYPLWKSGETTFTVLSFFKLVFVLTVGLIVLKLIRRRIERFLVKHLGMAPGVVNSLSTLSYYLMICLLALVALSTAGINMSQIALIFGALSVGIGFGLQTIANNFVSGIILLSERSIKVGDLVQFEDGTIGVVKKINIRSTVIRTFDALEIIVPNSEFISQRISTWTYDDDWRRILIPFGVAYGTDPEKVREVATKAARSVPITREDPAHPIRVRFVGFGESSLDFELAVWIRQSEVNRAMTGIKSDYYYALHKALTEAGIEIPFPQRDIHLRSIYPEALKGLSKIVKGEGP</sequence>
<dbReference type="Gene3D" id="1.10.287.1260">
    <property type="match status" value="1"/>
</dbReference>
<evidence type="ECO:0000259" key="10">
    <source>
        <dbReference type="Pfam" id="PF21082"/>
    </source>
</evidence>
<dbReference type="GO" id="GO:0008381">
    <property type="term" value="F:mechanosensitive monoatomic ion channel activity"/>
    <property type="evidence" value="ECO:0007669"/>
    <property type="project" value="UniProtKB-ARBA"/>
</dbReference>
<feature type="coiled-coil region" evidence="7">
    <location>
        <begin position="341"/>
        <end position="368"/>
    </location>
</feature>
<dbReference type="AlphaFoldDB" id="A0A7V5P0J2"/>
<dbReference type="GO" id="GO:0005886">
    <property type="term" value="C:plasma membrane"/>
    <property type="evidence" value="ECO:0007669"/>
    <property type="project" value="UniProtKB-SubCell"/>
</dbReference>
<evidence type="ECO:0000256" key="8">
    <source>
        <dbReference type="SAM" id="Phobius"/>
    </source>
</evidence>
<dbReference type="Gene3D" id="2.30.30.60">
    <property type="match status" value="1"/>
</dbReference>
<keyword evidence="4 8" id="KW-0812">Transmembrane</keyword>
<keyword evidence="6 8" id="KW-0472">Membrane</keyword>
<evidence type="ECO:0000256" key="4">
    <source>
        <dbReference type="ARBA" id="ARBA00022692"/>
    </source>
</evidence>
<dbReference type="InterPro" id="IPR006685">
    <property type="entry name" value="MscS_channel_2nd"/>
</dbReference>
<dbReference type="Pfam" id="PF21082">
    <property type="entry name" value="MS_channel_3rd"/>
    <property type="match status" value="1"/>
</dbReference>
<protein>
    <submittedName>
        <fullName evidence="11">Mechanosensitive ion channel</fullName>
    </submittedName>
</protein>
<feature type="transmembrane region" description="Helical" evidence="8">
    <location>
        <begin position="547"/>
        <end position="574"/>
    </location>
</feature>
<dbReference type="Gene3D" id="3.30.70.100">
    <property type="match status" value="1"/>
</dbReference>
<dbReference type="InterPro" id="IPR052702">
    <property type="entry name" value="MscS-like_channel"/>
</dbReference>
<dbReference type="EMBL" id="DROK01000172">
    <property type="protein sequence ID" value="HHI97399.1"/>
    <property type="molecule type" value="Genomic_DNA"/>
</dbReference>
<feature type="transmembrane region" description="Helical" evidence="8">
    <location>
        <begin position="514"/>
        <end position="535"/>
    </location>
</feature>
<dbReference type="SUPFAM" id="SSF82689">
    <property type="entry name" value="Mechanosensitive channel protein MscS (YggB), C-terminal domain"/>
    <property type="match status" value="1"/>
</dbReference>
<evidence type="ECO:0000256" key="1">
    <source>
        <dbReference type="ARBA" id="ARBA00004651"/>
    </source>
</evidence>
<keyword evidence="5 8" id="KW-1133">Transmembrane helix</keyword>
<feature type="coiled-coil region" evidence="7">
    <location>
        <begin position="141"/>
        <end position="208"/>
    </location>
</feature>
<proteinExistence type="inferred from homology"/>
<dbReference type="InterPro" id="IPR011066">
    <property type="entry name" value="MscS_channel_C_sf"/>
</dbReference>